<dbReference type="PRINTS" id="PR00723">
    <property type="entry name" value="SUBTILISIN"/>
</dbReference>
<comment type="similarity">
    <text evidence="1 5">Belongs to the peptidase S8 family.</text>
</comment>
<protein>
    <recommendedName>
        <fullName evidence="8">Peptidase S8/S53 domain-containing protein</fullName>
    </recommendedName>
</protein>
<evidence type="ECO:0000256" key="6">
    <source>
        <dbReference type="SAM" id="MobiDB-lite"/>
    </source>
</evidence>
<keyword evidence="7" id="KW-0812">Transmembrane</keyword>
<keyword evidence="7" id="KW-1133">Transmembrane helix</keyword>
<dbReference type="RefSeq" id="WP_169745908.1">
    <property type="nucleotide sequence ID" value="NZ_AP023354.1"/>
</dbReference>
<feature type="active site" description="Charge relay system" evidence="5">
    <location>
        <position position="65"/>
    </location>
</feature>
<reference evidence="9" key="1">
    <citation type="submission" date="2020-08" db="EMBL/GenBank/DDBJ databases">
        <title>Whole genome shotgun sequence of Actinocatenispora sera NBRC 101916.</title>
        <authorList>
            <person name="Komaki H."/>
            <person name="Tamura T."/>
        </authorList>
    </citation>
    <scope>NUCLEOTIDE SEQUENCE</scope>
    <source>
        <strain evidence="9">NBRC 101916</strain>
    </source>
</reference>
<dbReference type="Gene3D" id="3.40.50.200">
    <property type="entry name" value="Peptidase S8/S53 domain"/>
    <property type="match status" value="1"/>
</dbReference>
<keyword evidence="10" id="KW-1185">Reference proteome</keyword>
<dbReference type="InterPro" id="IPR015500">
    <property type="entry name" value="Peptidase_S8_subtilisin-rel"/>
</dbReference>
<feature type="region of interest" description="Disordered" evidence="6">
    <location>
        <begin position="75"/>
        <end position="97"/>
    </location>
</feature>
<feature type="region of interest" description="Disordered" evidence="6">
    <location>
        <begin position="375"/>
        <end position="435"/>
    </location>
</feature>
<evidence type="ECO:0000256" key="1">
    <source>
        <dbReference type="ARBA" id="ARBA00011073"/>
    </source>
</evidence>
<gene>
    <name evidence="9" type="ORF">Asera_17840</name>
</gene>
<dbReference type="InterPro" id="IPR000209">
    <property type="entry name" value="Peptidase_S8/S53_dom"/>
</dbReference>
<dbReference type="GO" id="GO:0004252">
    <property type="term" value="F:serine-type endopeptidase activity"/>
    <property type="evidence" value="ECO:0007669"/>
    <property type="project" value="UniProtKB-UniRule"/>
</dbReference>
<dbReference type="CDD" id="cd00306">
    <property type="entry name" value="Peptidases_S8_S53"/>
    <property type="match status" value="1"/>
</dbReference>
<proteinExistence type="inferred from homology"/>
<feature type="transmembrane region" description="Helical" evidence="7">
    <location>
        <begin position="347"/>
        <end position="370"/>
    </location>
</feature>
<name>A0A810KZF3_9ACTN</name>
<dbReference type="InterPro" id="IPR050131">
    <property type="entry name" value="Peptidase_S8_subtilisin-like"/>
</dbReference>
<evidence type="ECO:0000256" key="4">
    <source>
        <dbReference type="ARBA" id="ARBA00022825"/>
    </source>
</evidence>
<keyword evidence="3 5" id="KW-0378">Hydrolase</keyword>
<dbReference type="Proteomes" id="UP000680750">
    <property type="component" value="Chromosome"/>
</dbReference>
<dbReference type="PANTHER" id="PTHR43806">
    <property type="entry name" value="PEPTIDASE S8"/>
    <property type="match status" value="1"/>
</dbReference>
<dbReference type="KEGG" id="aser:Asera_17840"/>
<dbReference type="Pfam" id="PF00082">
    <property type="entry name" value="Peptidase_S8"/>
    <property type="match status" value="1"/>
</dbReference>
<keyword evidence="2 5" id="KW-0645">Protease</keyword>
<dbReference type="AlphaFoldDB" id="A0A810KZF3"/>
<organism evidence="9 10">
    <name type="scientific">Actinocatenispora sera</name>
    <dbReference type="NCBI Taxonomy" id="390989"/>
    <lineage>
        <taxon>Bacteria</taxon>
        <taxon>Bacillati</taxon>
        <taxon>Actinomycetota</taxon>
        <taxon>Actinomycetes</taxon>
        <taxon>Micromonosporales</taxon>
        <taxon>Micromonosporaceae</taxon>
        <taxon>Actinocatenispora</taxon>
    </lineage>
</organism>
<evidence type="ECO:0000256" key="7">
    <source>
        <dbReference type="SAM" id="Phobius"/>
    </source>
</evidence>
<evidence type="ECO:0000313" key="9">
    <source>
        <dbReference type="EMBL" id="BCJ27676.1"/>
    </source>
</evidence>
<keyword evidence="7" id="KW-0472">Membrane</keyword>
<evidence type="ECO:0000259" key="8">
    <source>
        <dbReference type="Pfam" id="PF00082"/>
    </source>
</evidence>
<evidence type="ECO:0000256" key="2">
    <source>
        <dbReference type="ARBA" id="ARBA00022670"/>
    </source>
</evidence>
<dbReference type="SUPFAM" id="SSF52743">
    <property type="entry name" value="Subtilisin-like"/>
    <property type="match status" value="1"/>
</dbReference>
<accession>A0A810KZF3</accession>
<feature type="compositionally biased region" description="Gly residues" evidence="6">
    <location>
        <begin position="377"/>
        <end position="391"/>
    </location>
</feature>
<dbReference type="GO" id="GO:0006508">
    <property type="term" value="P:proteolysis"/>
    <property type="evidence" value="ECO:0007669"/>
    <property type="project" value="UniProtKB-KW"/>
</dbReference>
<dbReference type="InterPro" id="IPR036852">
    <property type="entry name" value="Peptidase_S8/S53_dom_sf"/>
</dbReference>
<feature type="domain" description="Peptidase S8/S53" evidence="8">
    <location>
        <begin position="56"/>
        <end position="303"/>
    </location>
</feature>
<evidence type="ECO:0000256" key="5">
    <source>
        <dbReference type="PROSITE-ProRule" id="PRU01240"/>
    </source>
</evidence>
<evidence type="ECO:0000313" key="10">
    <source>
        <dbReference type="Proteomes" id="UP000680750"/>
    </source>
</evidence>
<feature type="active site" description="Charge relay system" evidence="5">
    <location>
        <position position="96"/>
    </location>
</feature>
<evidence type="ECO:0000256" key="3">
    <source>
        <dbReference type="ARBA" id="ARBA00022801"/>
    </source>
</evidence>
<dbReference type="PROSITE" id="PS51892">
    <property type="entry name" value="SUBTILASE"/>
    <property type="match status" value="1"/>
</dbReference>
<sequence>MRRTSALRAGAVGALVGGLLAAVALPGVVSAAPDLKAVNWYPDAIHLPQAQQISTGEGVTVAVLDSGVNPIPELSGRVVPGFDPGGGDGRRDRDGHGTSMAALIAGTGDMPGVAPQAKILPVSAIKGEQASLLPPNTITRLVHYAIDHGARVVNMSFGVNDQADPADAPWKRQLIAYATEHRAVLVASTGDDPEAPLGRPADVPGVVAVSGLGRNGSTWAGSSTGKGTVLAAPAERISFPTGVPGKEYETSNGTSGASALVSGMLALIMSKYPDISSAGAVNRLIATAHDLGAKGRDPVYGFGAVDAAAALAPQVPKADGNPLAAGGVATVSSASGTDNSDSGLSTAVLIAVIVVAALLILVLIVVIVTLRSRRRGGGGNNGGGGGGGGGPGGPPGGPGGGPVGYGEPQQAPPQWQHPEREPVPAGQWGPPPPGR</sequence>
<feature type="active site" description="Charge relay system" evidence="5">
    <location>
        <position position="255"/>
    </location>
</feature>
<keyword evidence="4 5" id="KW-0720">Serine protease</keyword>
<dbReference type="EMBL" id="AP023354">
    <property type="protein sequence ID" value="BCJ27676.1"/>
    <property type="molecule type" value="Genomic_DNA"/>
</dbReference>
<dbReference type="PANTHER" id="PTHR43806:SF11">
    <property type="entry name" value="CEREVISIN-RELATED"/>
    <property type="match status" value="1"/>
</dbReference>